<accession>A0A4R2D1Z7</accession>
<gene>
    <name evidence="6" type="ORF">EV665_10274</name>
</gene>
<dbReference type="InterPro" id="IPR027417">
    <property type="entry name" value="P-loop_NTPase"/>
</dbReference>
<dbReference type="CDD" id="cd03221">
    <property type="entry name" value="ABCF_EF-3"/>
    <property type="match status" value="2"/>
</dbReference>
<proteinExistence type="predicted"/>
<evidence type="ECO:0000256" key="4">
    <source>
        <dbReference type="SAM" id="SignalP"/>
    </source>
</evidence>
<dbReference type="PANTHER" id="PTHR19211">
    <property type="entry name" value="ATP-BINDING TRANSPORT PROTEIN-RELATED"/>
    <property type="match status" value="1"/>
</dbReference>
<feature type="chain" id="PRO_5020565768" evidence="4">
    <location>
        <begin position="20"/>
        <end position="508"/>
    </location>
</feature>
<dbReference type="PROSITE" id="PS50893">
    <property type="entry name" value="ABC_TRANSPORTER_2"/>
    <property type="match status" value="2"/>
</dbReference>
<evidence type="ECO:0000256" key="3">
    <source>
        <dbReference type="ARBA" id="ARBA00022840"/>
    </source>
</evidence>
<keyword evidence="7" id="KW-1185">Reference proteome</keyword>
<dbReference type="InterPro" id="IPR003593">
    <property type="entry name" value="AAA+_ATPase"/>
</dbReference>
<keyword evidence="3" id="KW-0067">ATP-binding</keyword>
<sequence>MSLITIRALGVTLSTPLFANLNLSVAAGDRIGLVAANGRGKSTLLKCITGAFEPTTGEIFRARGLTVGHMEQDLPAGLEALTFREAVLGALSFEQQDSESWRADVTLEELEVPEALRERPLGQLSGGWQRIALIARVRVGEPDVLLLDEPTNHLDLSKIARLEGWLASLPRDMPVVISSHDRAFLDAVTNRTLFLRPERSQLFALPYSRARAALDAADAAEERRFEKDMKAAQQLRQQAAKLNNIGINSGSDLLVVKTRQLKERAERIEDAAWPAHQERPAGAIRLANRGTHAKVLVTLEDAAVRTPDGTLLFRTGRKFICQGDRIVLLGLNGTGKTRLVRLLRDAIAAAGAGHEGIKATPSLVLGYGDQALSDLSDAETPHGTIIHRFDIGDQRARSLLAGAGLSIEMQGRPVGQLSGGQKARLGMLVLRLTNPNVYLLDEPTNHLDIEGQEALERELTANEASCLIVSHDRAFVRAVANRFWLIEKRRLIEVDGPEAFFAEAALPG</sequence>
<dbReference type="SUPFAM" id="SSF52540">
    <property type="entry name" value="P-loop containing nucleoside triphosphate hydrolases"/>
    <property type="match status" value="2"/>
</dbReference>
<feature type="domain" description="ABC transporter" evidence="5">
    <location>
        <begin position="297"/>
        <end position="506"/>
    </location>
</feature>
<dbReference type="GO" id="GO:0016887">
    <property type="term" value="F:ATP hydrolysis activity"/>
    <property type="evidence" value="ECO:0007669"/>
    <property type="project" value="InterPro"/>
</dbReference>
<comment type="caution">
    <text evidence="6">The sequence shown here is derived from an EMBL/GenBank/DDBJ whole genome shotgun (WGS) entry which is preliminary data.</text>
</comment>
<dbReference type="PANTHER" id="PTHR19211:SF14">
    <property type="entry name" value="ATP-BINDING CASSETTE SUB-FAMILY F MEMBER 1"/>
    <property type="match status" value="1"/>
</dbReference>
<dbReference type="AlphaFoldDB" id="A0A4R2D1Z7"/>
<dbReference type="RefSeq" id="WP_133033116.1">
    <property type="nucleotide sequence ID" value="NZ_BAABEI010000012.1"/>
</dbReference>
<dbReference type="EMBL" id="SLVX01000002">
    <property type="protein sequence ID" value="TCN47555.1"/>
    <property type="molecule type" value="Genomic_DNA"/>
</dbReference>
<reference evidence="6 7" key="1">
    <citation type="submission" date="2019-03" db="EMBL/GenBank/DDBJ databases">
        <title>Genomic Encyclopedia of Type Strains, Phase IV (KMG-IV): sequencing the most valuable type-strain genomes for metagenomic binning, comparative biology and taxonomic classification.</title>
        <authorList>
            <person name="Goeker M."/>
        </authorList>
    </citation>
    <scope>NUCLEOTIDE SEQUENCE [LARGE SCALE GENOMIC DNA]</scope>
    <source>
        <strain evidence="6 7">DSM 18401</strain>
    </source>
</reference>
<name>A0A4R2D1Z7_SHIGR</name>
<feature type="signal peptide" evidence="4">
    <location>
        <begin position="1"/>
        <end position="19"/>
    </location>
</feature>
<feature type="domain" description="ABC transporter" evidence="5">
    <location>
        <begin position="1"/>
        <end position="222"/>
    </location>
</feature>
<keyword evidence="1" id="KW-0677">Repeat</keyword>
<dbReference type="SMART" id="SM00382">
    <property type="entry name" value="AAA"/>
    <property type="match status" value="2"/>
</dbReference>
<evidence type="ECO:0000313" key="7">
    <source>
        <dbReference type="Proteomes" id="UP000295351"/>
    </source>
</evidence>
<organism evidence="6 7">
    <name type="scientific">Shinella granuli</name>
    <dbReference type="NCBI Taxonomy" id="323621"/>
    <lineage>
        <taxon>Bacteria</taxon>
        <taxon>Pseudomonadati</taxon>
        <taxon>Pseudomonadota</taxon>
        <taxon>Alphaproteobacteria</taxon>
        <taxon>Hyphomicrobiales</taxon>
        <taxon>Rhizobiaceae</taxon>
        <taxon>Shinella</taxon>
    </lineage>
</organism>
<dbReference type="Gene3D" id="3.40.50.300">
    <property type="entry name" value="P-loop containing nucleotide triphosphate hydrolases"/>
    <property type="match status" value="2"/>
</dbReference>
<dbReference type="GO" id="GO:0005524">
    <property type="term" value="F:ATP binding"/>
    <property type="evidence" value="ECO:0007669"/>
    <property type="project" value="UniProtKB-KW"/>
</dbReference>
<dbReference type="Proteomes" id="UP000295351">
    <property type="component" value="Unassembled WGS sequence"/>
</dbReference>
<evidence type="ECO:0000256" key="1">
    <source>
        <dbReference type="ARBA" id="ARBA00022737"/>
    </source>
</evidence>
<dbReference type="InterPro" id="IPR003439">
    <property type="entry name" value="ABC_transporter-like_ATP-bd"/>
</dbReference>
<evidence type="ECO:0000256" key="2">
    <source>
        <dbReference type="ARBA" id="ARBA00022741"/>
    </source>
</evidence>
<protein>
    <submittedName>
        <fullName evidence="6">ATPase subunit of ABC transporter with duplicated ATPase domains</fullName>
    </submittedName>
</protein>
<evidence type="ECO:0000259" key="5">
    <source>
        <dbReference type="PROSITE" id="PS50893"/>
    </source>
</evidence>
<dbReference type="Pfam" id="PF00005">
    <property type="entry name" value="ABC_tran"/>
    <property type="match status" value="2"/>
</dbReference>
<keyword evidence="2" id="KW-0547">Nucleotide-binding</keyword>
<evidence type="ECO:0000313" key="6">
    <source>
        <dbReference type="EMBL" id="TCN47555.1"/>
    </source>
</evidence>
<keyword evidence="4" id="KW-0732">Signal</keyword>
<dbReference type="InterPro" id="IPR050611">
    <property type="entry name" value="ABCF"/>
</dbReference>